<evidence type="ECO:0000256" key="3">
    <source>
        <dbReference type="SAM" id="Coils"/>
    </source>
</evidence>
<evidence type="ECO:0000256" key="4">
    <source>
        <dbReference type="SAM" id="MobiDB-lite"/>
    </source>
</evidence>
<keyword evidence="7" id="KW-1185">Reference proteome</keyword>
<dbReference type="InterPro" id="IPR025313">
    <property type="entry name" value="SPB4-like_CTE"/>
</dbReference>
<evidence type="ECO:0000313" key="7">
    <source>
        <dbReference type="Proteomes" id="UP000037069"/>
    </source>
</evidence>
<organism evidence="6 7">
    <name type="scientific">Lucilia cuprina</name>
    <name type="common">Green bottle fly</name>
    <name type="synonym">Australian sheep blowfly</name>
    <dbReference type="NCBI Taxonomy" id="7375"/>
    <lineage>
        <taxon>Eukaryota</taxon>
        <taxon>Metazoa</taxon>
        <taxon>Ecdysozoa</taxon>
        <taxon>Arthropoda</taxon>
        <taxon>Hexapoda</taxon>
        <taxon>Insecta</taxon>
        <taxon>Pterygota</taxon>
        <taxon>Neoptera</taxon>
        <taxon>Endopterygota</taxon>
        <taxon>Diptera</taxon>
        <taxon>Brachycera</taxon>
        <taxon>Muscomorpha</taxon>
        <taxon>Oestroidea</taxon>
        <taxon>Calliphoridae</taxon>
        <taxon>Luciliinae</taxon>
        <taxon>Lucilia</taxon>
    </lineage>
</organism>
<dbReference type="OrthoDB" id="422663at2759"/>
<evidence type="ECO:0000313" key="6">
    <source>
        <dbReference type="EMBL" id="KNC22063.1"/>
    </source>
</evidence>
<evidence type="ECO:0000259" key="5">
    <source>
        <dbReference type="SMART" id="SM01178"/>
    </source>
</evidence>
<dbReference type="AlphaFoldDB" id="A0A0L0BQ11"/>
<reference evidence="6 7" key="1">
    <citation type="journal article" date="2015" name="Nat. Commun.">
        <title>Lucilia cuprina genome unlocks parasitic fly biology to underpin future interventions.</title>
        <authorList>
            <person name="Anstead C.A."/>
            <person name="Korhonen P.K."/>
            <person name="Young N.D."/>
            <person name="Hall R.S."/>
            <person name="Jex A.R."/>
            <person name="Murali S.C."/>
            <person name="Hughes D.S."/>
            <person name="Lee S.F."/>
            <person name="Perry T."/>
            <person name="Stroehlein A.J."/>
            <person name="Ansell B.R."/>
            <person name="Breugelmans B."/>
            <person name="Hofmann A."/>
            <person name="Qu J."/>
            <person name="Dugan S."/>
            <person name="Lee S.L."/>
            <person name="Chao H."/>
            <person name="Dinh H."/>
            <person name="Han Y."/>
            <person name="Doddapaneni H.V."/>
            <person name="Worley K.C."/>
            <person name="Muzny D.M."/>
            <person name="Ioannidis P."/>
            <person name="Waterhouse R.M."/>
            <person name="Zdobnov E.M."/>
            <person name="James P.J."/>
            <person name="Bagnall N.H."/>
            <person name="Kotze A.C."/>
            <person name="Gibbs R.A."/>
            <person name="Richards S."/>
            <person name="Batterham P."/>
            <person name="Gasser R.B."/>
        </authorList>
    </citation>
    <scope>NUCLEOTIDE SEQUENCE [LARGE SCALE GENOMIC DNA]</scope>
    <source>
        <strain evidence="6 7">LS</strain>
        <tissue evidence="6">Full body</tissue>
    </source>
</reference>
<proteinExistence type="predicted"/>
<comment type="caution">
    <text evidence="6">The sequence shown here is derived from an EMBL/GenBank/DDBJ whole genome shotgun (WGS) entry which is preliminary data.</text>
</comment>
<feature type="domain" description="ATP-dependent rRNA helicase SPB4-like C-terminal extension" evidence="5">
    <location>
        <begin position="24"/>
        <end position="89"/>
    </location>
</feature>
<keyword evidence="1" id="KW-0378">Hydrolase</keyword>
<name>A0A0L0BQ11_LUCCU</name>
<dbReference type="Pfam" id="PF13959">
    <property type="entry name" value="CTE_SPB4"/>
    <property type="match status" value="1"/>
</dbReference>
<feature type="region of interest" description="Disordered" evidence="4">
    <location>
        <begin position="86"/>
        <end position="105"/>
    </location>
</feature>
<feature type="coiled-coil region" evidence="3">
    <location>
        <begin position="1"/>
        <end position="28"/>
    </location>
</feature>
<keyword evidence="2 6" id="KW-0067">ATP-binding</keyword>
<dbReference type="EMBL" id="JRES01001559">
    <property type="protein sequence ID" value="KNC22063.1"/>
    <property type="molecule type" value="Genomic_DNA"/>
</dbReference>
<dbReference type="STRING" id="7375.A0A0L0BQ11"/>
<gene>
    <name evidence="6" type="ORF">FF38_01101</name>
</gene>
<keyword evidence="3" id="KW-0175">Coiled coil</keyword>
<sequence>MEDYLKALDEVDNESHSLQEAASNLQHKFEELIADDKEMHGKACKAFVSWTKFYTTFPKELKPIFNVKNAHMGHFAKSFGLKDQPTSFTKKHSMPKPAPPTNRLTYTERDPEKIKQEKKARKHRFGTTVNDGGVRTSNRPAPNRLAKMIPTSRSLTISEFDSGLPAAKKPLIKLRINFVDMGFNLDYSEVITPIAISVQILRATGANPRDGEKGKISPSKRLSWILVWI</sequence>
<evidence type="ECO:0000256" key="2">
    <source>
        <dbReference type="ARBA" id="ARBA00022806"/>
    </source>
</evidence>
<dbReference type="GO" id="GO:0016787">
    <property type="term" value="F:hydrolase activity"/>
    <property type="evidence" value="ECO:0007669"/>
    <property type="project" value="UniProtKB-KW"/>
</dbReference>
<accession>A0A0L0BQ11</accession>
<dbReference type="SMART" id="SM01178">
    <property type="entry name" value="DUF4217"/>
    <property type="match status" value="1"/>
</dbReference>
<dbReference type="Proteomes" id="UP000037069">
    <property type="component" value="Unassembled WGS sequence"/>
</dbReference>
<evidence type="ECO:0000256" key="1">
    <source>
        <dbReference type="ARBA" id="ARBA00022801"/>
    </source>
</evidence>
<keyword evidence="2 6" id="KW-0547">Nucleotide-binding</keyword>
<dbReference type="GO" id="GO:0004386">
    <property type="term" value="F:helicase activity"/>
    <property type="evidence" value="ECO:0007669"/>
    <property type="project" value="UniProtKB-KW"/>
</dbReference>
<protein>
    <submittedName>
        <fullName evidence="6">Putative ATP-dependent RNA helicase</fullName>
    </submittedName>
</protein>
<keyword evidence="2 6" id="KW-0347">Helicase</keyword>